<dbReference type="Proteomes" id="UP001596972">
    <property type="component" value="Unassembled WGS sequence"/>
</dbReference>
<accession>A0ABW3ET02</accession>
<evidence type="ECO:0000313" key="4">
    <source>
        <dbReference type="Proteomes" id="UP001596972"/>
    </source>
</evidence>
<comment type="caution">
    <text evidence="3">The sequence shown here is derived from an EMBL/GenBank/DDBJ whole genome shotgun (WGS) entry which is preliminary data.</text>
</comment>
<gene>
    <name evidence="3" type="ORF">ACFQ11_21480</name>
</gene>
<feature type="signal peptide" evidence="2">
    <location>
        <begin position="1"/>
        <end position="21"/>
    </location>
</feature>
<feature type="chain" id="PRO_5047422634" evidence="2">
    <location>
        <begin position="22"/>
        <end position="340"/>
    </location>
</feature>
<dbReference type="EMBL" id="JBHTJA010000045">
    <property type="protein sequence ID" value="MFD0902980.1"/>
    <property type="molecule type" value="Genomic_DNA"/>
</dbReference>
<keyword evidence="1" id="KW-0472">Membrane</keyword>
<dbReference type="Pfam" id="PF10092">
    <property type="entry name" value="DUF2330"/>
    <property type="match status" value="1"/>
</dbReference>
<organism evidence="3 4">
    <name type="scientific">Actinomadura sediminis</name>
    <dbReference type="NCBI Taxonomy" id="1038904"/>
    <lineage>
        <taxon>Bacteria</taxon>
        <taxon>Bacillati</taxon>
        <taxon>Actinomycetota</taxon>
        <taxon>Actinomycetes</taxon>
        <taxon>Streptosporangiales</taxon>
        <taxon>Thermomonosporaceae</taxon>
        <taxon>Actinomadura</taxon>
    </lineage>
</organism>
<feature type="transmembrane region" description="Helical" evidence="1">
    <location>
        <begin position="312"/>
        <end position="333"/>
    </location>
</feature>
<keyword evidence="1" id="KW-0812">Transmembrane</keyword>
<dbReference type="InterPro" id="IPR019283">
    <property type="entry name" value="DUF2330"/>
</dbReference>
<keyword evidence="1" id="KW-1133">Transmembrane helix</keyword>
<protein>
    <submittedName>
        <fullName evidence="3">DUF2330 domain-containing protein</fullName>
    </submittedName>
</protein>
<keyword evidence="2" id="KW-0732">Signal</keyword>
<dbReference type="RefSeq" id="WP_378301308.1">
    <property type="nucleotide sequence ID" value="NZ_JBHTJA010000045.1"/>
</dbReference>
<proteinExistence type="predicted"/>
<evidence type="ECO:0000256" key="2">
    <source>
        <dbReference type="SAM" id="SignalP"/>
    </source>
</evidence>
<reference evidence="4" key="1">
    <citation type="journal article" date="2019" name="Int. J. Syst. Evol. Microbiol.">
        <title>The Global Catalogue of Microorganisms (GCM) 10K type strain sequencing project: providing services to taxonomists for standard genome sequencing and annotation.</title>
        <authorList>
            <consortium name="The Broad Institute Genomics Platform"/>
            <consortium name="The Broad Institute Genome Sequencing Center for Infectious Disease"/>
            <person name="Wu L."/>
            <person name="Ma J."/>
        </authorList>
    </citation>
    <scope>NUCLEOTIDE SEQUENCE [LARGE SCALE GENOMIC DNA]</scope>
    <source>
        <strain evidence="4">JCM 31202</strain>
    </source>
</reference>
<evidence type="ECO:0000313" key="3">
    <source>
        <dbReference type="EMBL" id="MFD0902980.1"/>
    </source>
</evidence>
<name>A0ABW3ET02_9ACTN</name>
<keyword evidence="4" id="KW-1185">Reference proteome</keyword>
<sequence length="340" mass="36677">MTALGLLAASSAAAVAQPAWACGCGAMIADSSVRISGETSIVRYDAAARTEEIVMRLSAESAAKDAAWLLPTPSEAAVRLGERGWFEQLDALTAPRVVTRKVWFPDLGHGGAGEAAAPGGGGGVEVLGERDLGPFRVATLDAGDPDALSDWLARNGYRLRSDLAKALGPYVEQGWKYVAVKLRPSSGEALTGELDPLHVSFSSDELVYPMRLSRLAENAQRLHLYVLGEHRVKQTTGTKMRLAFAGPVTPEQVRSPGLRRFLGKGMFLTELTDGRIDPEEIVDDYRFVSTDDEPYRQVVYREEVVRFLGVPAGWLIVFSVGTLAAALGVVLLVRRRARAT</sequence>
<evidence type="ECO:0000256" key="1">
    <source>
        <dbReference type="SAM" id="Phobius"/>
    </source>
</evidence>